<dbReference type="NCBIfam" id="NF003161">
    <property type="entry name" value="PRK04136.1"/>
    <property type="match status" value="1"/>
</dbReference>
<sequence>MPVTDPAKLQIVHQRVINKKICRKCGAINPPKAEKCRRCKSRNLRLKKGFRTKYK</sequence>
<evidence type="ECO:0000256" key="3">
    <source>
        <dbReference type="HAMAP-Rule" id="MF_00788"/>
    </source>
</evidence>
<feature type="domain" description="Large ribosomal subunit protein eL40" evidence="4">
    <location>
        <begin position="3"/>
        <end position="51"/>
    </location>
</feature>
<keyword evidence="2 3" id="KW-0687">Ribonucleoprotein</keyword>
<dbReference type="SMART" id="SM01377">
    <property type="entry name" value="Ribosomal_L40e"/>
    <property type="match status" value="1"/>
</dbReference>
<dbReference type="EMBL" id="DTBP01000022">
    <property type="protein sequence ID" value="HGQ74118.1"/>
    <property type="molecule type" value="Genomic_DNA"/>
</dbReference>
<gene>
    <name evidence="3" type="primary">rpl40e</name>
    <name evidence="5" type="ORF">ENU20_03470</name>
</gene>
<organism evidence="5">
    <name type="scientific">Staphylothermus marinus</name>
    <dbReference type="NCBI Taxonomy" id="2280"/>
    <lineage>
        <taxon>Archaea</taxon>
        <taxon>Thermoproteota</taxon>
        <taxon>Thermoprotei</taxon>
        <taxon>Desulfurococcales</taxon>
        <taxon>Desulfurococcaceae</taxon>
        <taxon>Staphylothermus</taxon>
    </lineage>
</organism>
<dbReference type="GO" id="GO:0003735">
    <property type="term" value="F:structural constituent of ribosome"/>
    <property type="evidence" value="ECO:0007669"/>
    <property type="project" value="InterPro"/>
</dbReference>
<comment type="similarity">
    <text evidence="3">Belongs to the eukaryotic ribosomal protein eL40 family.</text>
</comment>
<evidence type="ECO:0000256" key="2">
    <source>
        <dbReference type="ARBA" id="ARBA00023274"/>
    </source>
</evidence>
<dbReference type="Gene3D" id="4.10.1060.50">
    <property type="match status" value="1"/>
</dbReference>
<accession>A0A7C4JLR2</accession>
<dbReference type="InterPro" id="IPR023657">
    <property type="entry name" value="Ribosomal_eL40_arc"/>
</dbReference>
<dbReference type="InterPro" id="IPR001975">
    <property type="entry name" value="Ribosomal_eL40_dom"/>
</dbReference>
<dbReference type="GO" id="GO:0006412">
    <property type="term" value="P:translation"/>
    <property type="evidence" value="ECO:0007669"/>
    <property type="project" value="UniProtKB-UniRule"/>
</dbReference>
<keyword evidence="1 3" id="KW-0689">Ribosomal protein</keyword>
<dbReference type="HAMAP" id="MF_00788">
    <property type="entry name" value="Ribosomal_eL40"/>
    <property type="match status" value="1"/>
</dbReference>
<name>A0A7C4JLR2_STAMA</name>
<proteinExistence type="inferred from homology"/>
<comment type="caution">
    <text evidence="5">The sequence shown here is derived from an EMBL/GenBank/DDBJ whole genome shotgun (WGS) entry which is preliminary data.</text>
</comment>
<evidence type="ECO:0000256" key="1">
    <source>
        <dbReference type="ARBA" id="ARBA00022980"/>
    </source>
</evidence>
<dbReference type="PANTHER" id="PTHR39649:SF1">
    <property type="entry name" value="LARGE RIBOSOMAL SUBUNIT PROTEIN EL40"/>
    <property type="match status" value="1"/>
</dbReference>
<dbReference type="GO" id="GO:0005840">
    <property type="term" value="C:ribosome"/>
    <property type="evidence" value="ECO:0007669"/>
    <property type="project" value="UniProtKB-KW"/>
</dbReference>
<evidence type="ECO:0000313" key="5">
    <source>
        <dbReference type="EMBL" id="HGQ74118.1"/>
    </source>
</evidence>
<protein>
    <recommendedName>
        <fullName evidence="3">Large ribosomal subunit protein eL40</fullName>
    </recommendedName>
</protein>
<dbReference type="InterPro" id="IPR011332">
    <property type="entry name" value="Ribosomal_zn-bd"/>
</dbReference>
<evidence type="ECO:0000259" key="4">
    <source>
        <dbReference type="SMART" id="SM01377"/>
    </source>
</evidence>
<dbReference type="PANTHER" id="PTHR39649">
    <property type="entry name" value="50S RIBOSOMAL PROTEIN L40E"/>
    <property type="match status" value="1"/>
</dbReference>
<dbReference type="AlphaFoldDB" id="A0A7C4JLR2"/>
<reference evidence="5" key="1">
    <citation type="journal article" date="2020" name="mSystems">
        <title>Genome- and Community-Level Interaction Insights into Carbon Utilization and Element Cycling Functions of Hydrothermarchaeota in Hydrothermal Sediment.</title>
        <authorList>
            <person name="Zhou Z."/>
            <person name="Liu Y."/>
            <person name="Xu W."/>
            <person name="Pan J."/>
            <person name="Luo Z.H."/>
            <person name="Li M."/>
        </authorList>
    </citation>
    <scope>NUCLEOTIDE SEQUENCE [LARGE SCALE GENOMIC DNA]</scope>
    <source>
        <strain evidence="5">SpSt-648</strain>
    </source>
</reference>
<dbReference type="SUPFAM" id="SSF57829">
    <property type="entry name" value="Zn-binding ribosomal proteins"/>
    <property type="match status" value="1"/>
</dbReference>
<dbReference type="GO" id="GO:1990904">
    <property type="term" value="C:ribonucleoprotein complex"/>
    <property type="evidence" value="ECO:0007669"/>
    <property type="project" value="UniProtKB-KW"/>
</dbReference>
<dbReference type="InterPro" id="IPR038587">
    <property type="entry name" value="Ribosomal_eL40_sf"/>
</dbReference>
<dbReference type="Pfam" id="PF01020">
    <property type="entry name" value="Ribosomal_L40e"/>
    <property type="match status" value="1"/>
</dbReference>